<feature type="chain" id="PRO_5011781179" description="DUF2937 family protein" evidence="2">
    <location>
        <begin position="19"/>
        <end position="168"/>
    </location>
</feature>
<feature type="signal peptide" evidence="2">
    <location>
        <begin position="1"/>
        <end position="18"/>
    </location>
</feature>
<reference evidence="4" key="1">
    <citation type="submission" date="2016-10" db="EMBL/GenBank/DDBJ databases">
        <authorList>
            <person name="Varghese N."/>
            <person name="Submissions S."/>
        </authorList>
    </citation>
    <scope>NUCLEOTIDE SEQUENCE [LARGE SCALE GENOMIC DNA]</scope>
    <source>
        <strain evidence="4">DSM 16477</strain>
    </source>
</reference>
<dbReference type="STRING" id="218672.SAMN04489759_102377"/>
<dbReference type="Pfam" id="PF11157">
    <property type="entry name" value="DUF2937"/>
    <property type="match status" value="1"/>
</dbReference>
<evidence type="ECO:0000256" key="2">
    <source>
        <dbReference type="SAM" id="SignalP"/>
    </source>
</evidence>
<evidence type="ECO:0000313" key="4">
    <source>
        <dbReference type="Proteomes" id="UP000199399"/>
    </source>
</evidence>
<evidence type="ECO:0008006" key="5">
    <source>
        <dbReference type="Google" id="ProtNLM"/>
    </source>
</evidence>
<keyword evidence="1" id="KW-0472">Membrane</keyword>
<protein>
    <recommendedName>
        <fullName evidence="5">DUF2937 family protein</fullName>
    </recommendedName>
</protein>
<dbReference type="RefSeq" id="WP_139186611.1">
    <property type="nucleotide sequence ID" value="NZ_FNBP01000002.1"/>
</dbReference>
<sequence>MILRALTLAGGIMGAAFAAQGPGFARAYLFELETHAQTLAAVIADFDRAAAEVGLDRAAAFEHMQGTPLFDRRRIDLERQFAGHAALTAKVAQMRSAGPFMRSYHLWRDPDAGTLRRTWARFHPNLPRSRAEMLFAAIGGVSVALLAAGLFWLARWPHRRHRRRALRA</sequence>
<dbReference type="EMBL" id="FNBP01000002">
    <property type="protein sequence ID" value="SDF52143.1"/>
    <property type="molecule type" value="Genomic_DNA"/>
</dbReference>
<keyword evidence="2" id="KW-0732">Signal</keyword>
<dbReference type="InterPro" id="IPR022584">
    <property type="entry name" value="DUF2937"/>
</dbReference>
<proteinExistence type="predicted"/>
<evidence type="ECO:0000256" key="1">
    <source>
        <dbReference type="SAM" id="Phobius"/>
    </source>
</evidence>
<gene>
    <name evidence="3" type="ORF">SAMN04489759_102377</name>
</gene>
<dbReference type="OrthoDB" id="193051at2"/>
<keyword evidence="1" id="KW-1133">Transmembrane helix</keyword>
<evidence type="ECO:0000313" key="3">
    <source>
        <dbReference type="EMBL" id="SDF52143.1"/>
    </source>
</evidence>
<dbReference type="AlphaFoldDB" id="A0A1G7LRT8"/>
<keyword evidence="4" id="KW-1185">Reference proteome</keyword>
<keyword evidence="1" id="KW-0812">Transmembrane</keyword>
<organism evidence="3 4">
    <name type="scientific">Sulfitobacter delicatus</name>
    <dbReference type="NCBI Taxonomy" id="218672"/>
    <lineage>
        <taxon>Bacteria</taxon>
        <taxon>Pseudomonadati</taxon>
        <taxon>Pseudomonadota</taxon>
        <taxon>Alphaproteobacteria</taxon>
        <taxon>Rhodobacterales</taxon>
        <taxon>Roseobacteraceae</taxon>
        <taxon>Sulfitobacter</taxon>
    </lineage>
</organism>
<dbReference type="Proteomes" id="UP000199399">
    <property type="component" value="Unassembled WGS sequence"/>
</dbReference>
<feature type="transmembrane region" description="Helical" evidence="1">
    <location>
        <begin position="133"/>
        <end position="154"/>
    </location>
</feature>
<name>A0A1G7LRT8_9RHOB</name>
<accession>A0A1G7LRT8</accession>